<feature type="region of interest" description="Disordered" evidence="1">
    <location>
        <begin position="139"/>
        <end position="231"/>
    </location>
</feature>
<sequence length="447" mass="48583">MSNPPLTRHSPSSSPSSPTRPETFLCTFCWRPQRARTTPSRVVGRGARLACEPCYSALLDLAGVMVGELFDDDRGVGYGVGESKGREVDEVPLCGKCVEEMARDEAEGGQLVSMALGRIDRFDGGLSRRRWEAGMGRIPSRRTALEGDDIQDAGPGMRSSEVPTRTFDGRAQRGSNPQARRFSPRDETNTASSTRPLETQEPDGRYASSPVYVSMHDPIGQPAFRPSKTKPIPKWMQYLPSQRHGASDCVDRPPSVLDDYFSPPEASTIGPDSDTDPEAIDSPLPPPVPPHTVPVRSAVPTIRKIPPTPPEIPNTPTRSNICSRSDPNSAAPTAARRGPAFSPVHMSRPFTLIAEEPVQRPSSKLGAGRLPPSRHVRFISPPQASSSSVASDHRSERPSGSSEFLERHPNCHGHHVGEDGLVGTADEKWPGRGMGFQRELKRVLGFS</sequence>
<dbReference type="Proteomes" id="UP000078559">
    <property type="component" value="Chromosome 1"/>
</dbReference>
<feature type="compositionally biased region" description="Pro residues" evidence="1">
    <location>
        <begin position="283"/>
        <end position="292"/>
    </location>
</feature>
<dbReference type="OrthoDB" id="8062037at2759"/>
<protein>
    <submittedName>
        <fullName evidence="2">Uncharacterized protein</fullName>
    </submittedName>
</protein>
<gene>
    <name evidence="2" type="ORF">VM1G_00761</name>
</gene>
<accession>A0A194VND0</accession>
<name>A0A194VND0_CYTMA</name>
<feature type="region of interest" description="Disordered" evidence="1">
    <location>
        <begin position="1"/>
        <end position="21"/>
    </location>
</feature>
<evidence type="ECO:0000313" key="3">
    <source>
        <dbReference type="Proteomes" id="UP000078559"/>
    </source>
</evidence>
<organism evidence="2 3">
    <name type="scientific">Cytospora mali</name>
    <name type="common">Apple Valsa canker fungus</name>
    <name type="synonym">Valsa mali</name>
    <dbReference type="NCBI Taxonomy" id="578113"/>
    <lineage>
        <taxon>Eukaryota</taxon>
        <taxon>Fungi</taxon>
        <taxon>Dikarya</taxon>
        <taxon>Ascomycota</taxon>
        <taxon>Pezizomycotina</taxon>
        <taxon>Sordariomycetes</taxon>
        <taxon>Sordariomycetidae</taxon>
        <taxon>Diaporthales</taxon>
        <taxon>Cytosporaceae</taxon>
        <taxon>Cytospora</taxon>
    </lineage>
</organism>
<keyword evidence="3" id="KW-1185">Reference proteome</keyword>
<feature type="region of interest" description="Disordered" evidence="1">
    <location>
        <begin position="261"/>
        <end position="419"/>
    </location>
</feature>
<feature type="compositionally biased region" description="Polar residues" evidence="1">
    <location>
        <begin position="318"/>
        <end position="331"/>
    </location>
</feature>
<reference evidence="2" key="1">
    <citation type="submission" date="2014-12" db="EMBL/GenBank/DDBJ databases">
        <title>Genome Sequence of Valsa Canker Pathogens Uncovers a Specific Adaption of Colonization on Woody Bark.</title>
        <authorList>
            <person name="Yin Z."/>
            <person name="Liu H."/>
            <person name="Gao X."/>
            <person name="Li Z."/>
            <person name="Song N."/>
            <person name="Ke X."/>
            <person name="Dai Q."/>
            <person name="Wu Y."/>
            <person name="Sun Y."/>
            <person name="Xu J.-R."/>
            <person name="Kang Z.K."/>
            <person name="Wang L."/>
            <person name="Huang L."/>
        </authorList>
    </citation>
    <scope>NUCLEOTIDE SEQUENCE [LARGE SCALE GENOMIC DNA]</scope>
    <source>
        <strain evidence="2">03-8</strain>
    </source>
</reference>
<dbReference type="EMBL" id="CM003098">
    <property type="protein sequence ID" value="KUI65345.1"/>
    <property type="molecule type" value="Genomic_DNA"/>
</dbReference>
<evidence type="ECO:0000313" key="2">
    <source>
        <dbReference type="EMBL" id="KUI65345.1"/>
    </source>
</evidence>
<feature type="compositionally biased region" description="Low complexity" evidence="1">
    <location>
        <begin position="380"/>
        <end position="390"/>
    </location>
</feature>
<evidence type="ECO:0000256" key="1">
    <source>
        <dbReference type="SAM" id="MobiDB-lite"/>
    </source>
</evidence>
<proteinExistence type="predicted"/>
<dbReference type="AlphaFoldDB" id="A0A194VND0"/>